<accession>A0ABR6VY26</accession>
<evidence type="ECO:0000313" key="1">
    <source>
        <dbReference type="EMBL" id="MBC3542087.1"/>
    </source>
</evidence>
<dbReference type="EMBL" id="JACOAF010000051">
    <property type="protein sequence ID" value="MBC3542087.1"/>
    <property type="molecule type" value="Genomic_DNA"/>
</dbReference>
<comment type="caution">
    <text evidence="1">The sequence shown here is derived from an EMBL/GenBank/DDBJ whole genome shotgun (WGS) entry which is preliminary data.</text>
</comment>
<keyword evidence="2" id="KW-1185">Reference proteome</keyword>
<proteinExistence type="predicted"/>
<reference evidence="1 2" key="1">
    <citation type="journal article" date="2019" name="Int. J. Syst. Evol. Microbiol.">
        <title>Rufibacter sediminis sp. nov., isolated from freshwater lake sediment.</title>
        <authorList>
            <person name="Qu J.H."/>
            <person name="Zhang L.J."/>
            <person name="Fu Y.H."/>
            <person name="Li H.F."/>
        </authorList>
    </citation>
    <scope>NUCLEOTIDE SEQUENCE [LARGE SCALE GENOMIC DNA]</scope>
    <source>
        <strain evidence="1 2">H-1</strain>
    </source>
</reference>
<feature type="non-terminal residue" evidence="1">
    <location>
        <position position="1"/>
    </location>
</feature>
<protein>
    <submittedName>
        <fullName evidence="1">SDR family NAD-dependent epimerase/dehydratase</fullName>
    </submittedName>
</protein>
<dbReference type="Proteomes" id="UP000659698">
    <property type="component" value="Unassembled WGS sequence"/>
</dbReference>
<dbReference type="SUPFAM" id="SSF51735">
    <property type="entry name" value="NAD(P)-binding Rossmann-fold domains"/>
    <property type="match status" value="1"/>
</dbReference>
<sequence>KLGYQPLPENDPQKRRPDISKAREILGWEPRVSRAEGLRRTLEYFKEHVESAPVEAKVF</sequence>
<dbReference type="Gene3D" id="3.90.25.10">
    <property type="entry name" value="UDP-galactose 4-epimerase, domain 1"/>
    <property type="match status" value="1"/>
</dbReference>
<evidence type="ECO:0000313" key="2">
    <source>
        <dbReference type="Proteomes" id="UP000659698"/>
    </source>
</evidence>
<name>A0ABR6VY26_9BACT</name>
<organism evidence="1 2">
    <name type="scientific">Rufibacter sediminis</name>
    <dbReference type="NCBI Taxonomy" id="2762756"/>
    <lineage>
        <taxon>Bacteria</taxon>
        <taxon>Pseudomonadati</taxon>
        <taxon>Bacteroidota</taxon>
        <taxon>Cytophagia</taxon>
        <taxon>Cytophagales</taxon>
        <taxon>Hymenobacteraceae</taxon>
        <taxon>Rufibacter</taxon>
    </lineage>
</organism>
<dbReference type="InterPro" id="IPR036291">
    <property type="entry name" value="NAD(P)-bd_dom_sf"/>
</dbReference>
<gene>
    <name evidence="1" type="ORF">H7U12_20545</name>
</gene>